<gene>
    <name evidence="6" type="ORF">GCM10009550_31340</name>
</gene>
<dbReference type="SUPFAM" id="SSF48498">
    <property type="entry name" value="Tetracyclin repressor-like, C-terminal domain"/>
    <property type="match status" value="1"/>
</dbReference>
<keyword evidence="1" id="KW-0805">Transcription regulation</keyword>
<dbReference type="PANTHER" id="PTHR30055:SF234">
    <property type="entry name" value="HTH-TYPE TRANSCRIPTIONAL REGULATOR BETI"/>
    <property type="match status" value="1"/>
</dbReference>
<dbReference type="Pfam" id="PF17932">
    <property type="entry name" value="TetR_C_24"/>
    <property type="match status" value="1"/>
</dbReference>
<proteinExistence type="predicted"/>
<dbReference type="Proteomes" id="UP001500665">
    <property type="component" value="Unassembled WGS sequence"/>
</dbReference>
<evidence type="ECO:0000256" key="1">
    <source>
        <dbReference type="ARBA" id="ARBA00023015"/>
    </source>
</evidence>
<dbReference type="InterPro" id="IPR050109">
    <property type="entry name" value="HTH-type_TetR-like_transc_reg"/>
</dbReference>
<dbReference type="PANTHER" id="PTHR30055">
    <property type="entry name" value="HTH-TYPE TRANSCRIPTIONAL REGULATOR RUTR"/>
    <property type="match status" value="1"/>
</dbReference>
<dbReference type="InterPro" id="IPR036271">
    <property type="entry name" value="Tet_transcr_reg_TetR-rel_C_sf"/>
</dbReference>
<evidence type="ECO:0000256" key="3">
    <source>
        <dbReference type="ARBA" id="ARBA00023163"/>
    </source>
</evidence>
<evidence type="ECO:0000313" key="6">
    <source>
        <dbReference type="EMBL" id="GAA0951570.1"/>
    </source>
</evidence>
<keyword evidence="7" id="KW-1185">Reference proteome</keyword>
<sequence length="199" mass="22602">MSPQRERILKAAAALFAREGYHGAGMARLEQEVGLKRGALYHHIGNKESLLYEISRTQLEHMVGISTRIAAEAPDEAACLRLMARALLRNIADHRVEWTVHYRDFNALTGERLRHVLELRDRYAEIWQRVYASGAARGLFQPAEPRVAVLGILGMFNYSYLWIEGDGRLDTDRIADLYCDIFLRGVLLAPHPPPPPDEE</sequence>
<dbReference type="InterPro" id="IPR001647">
    <property type="entry name" value="HTH_TetR"/>
</dbReference>
<keyword evidence="2 4" id="KW-0238">DNA-binding</keyword>
<dbReference type="SUPFAM" id="SSF46689">
    <property type="entry name" value="Homeodomain-like"/>
    <property type="match status" value="1"/>
</dbReference>
<dbReference type="EMBL" id="BAAAHH010000011">
    <property type="protein sequence ID" value="GAA0951570.1"/>
    <property type="molecule type" value="Genomic_DNA"/>
</dbReference>
<feature type="DNA-binding region" description="H-T-H motif" evidence="4">
    <location>
        <begin position="25"/>
        <end position="44"/>
    </location>
</feature>
<dbReference type="InterPro" id="IPR041490">
    <property type="entry name" value="KstR2_TetR_C"/>
</dbReference>
<evidence type="ECO:0000259" key="5">
    <source>
        <dbReference type="PROSITE" id="PS50977"/>
    </source>
</evidence>
<organism evidence="6 7">
    <name type="scientific">Actinocorallia libanotica</name>
    <dbReference type="NCBI Taxonomy" id="46162"/>
    <lineage>
        <taxon>Bacteria</taxon>
        <taxon>Bacillati</taxon>
        <taxon>Actinomycetota</taxon>
        <taxon>Actinomycetes</taxon>
        <taxon>Streptosporangiales</taxon>
        <taxon>Thermomonosporaceae</taxon>
        <taxon>Actinocorallia</taxon>
    </lineage>
</organism>
<dbReference type="Pfam" id="PF00440">
    <property type="entry name" value="TetR_N"/>
    <property type="match status" value="1"/>
</dbReference>
<name>A0ABP4BLN7_9ACTN</name>
<evidence type="ECO:0000256" key="4">
    <source>
        <dbReference type="PROSITE-ProRule" id="PRU00335"/>
    </source>
</evidence>
<comment type="caution">
    <text evidence="6">The sequence shown here is derived from an EMBL/GenBank/DDBJ whole genome shotgun (WGS) entry which is preliminary data.</text>
</comment>
<dbReference type="PRINTS" id="PR00455">
    <property type="entry name" value="HTHTETR"/>
</dbReference>
<evidence type="ECO:0000256" key="2">
    <source>
        <dbReference type="ARBA" id="ARBA00023125"/>
    </source>
</evidence>
<evidence type="ECO:0000313" key="7">
    <source>
        <dbReference type="Proteomes" id="UP001500665"/>
    </source>
</evidence>
<reference evidence="7" key="1">
    <citation type="journal article" date="2019" name="Int. J. Syst. Evol. Microbiol.">
        <title>The Global Catalogue of Microorganisms (GCM) 10K type strain sequencing project: providing services to taxonomists for standard genome sequencing and annotation.</title>
        <authorList>
            <consortium name="The Broad Institute Genomics Platform"/>
            <consortium name="The Broad Institute Genome Sequencing Center for Infectious Disease"/>
            <person name="Wu L."/>
            <person name="Ma J."/>
        </authorList>
    </citation>
    <scope>NUCLEOTIDE SEQUENCE [LARGE SCALE GENOMIC DNA]</scope>
    <source>
        <strain evidence="7">JCM 10696</strain>
    </source>
</reference>
<feature type="domain" description="HTH tetR-type" evidence="5">
    <location>
        <begin position="2"/>
        <end position="62"/>
    </location>
</feature>
<dbReference type="Gene3D" id="1.10.10.60">
    <property type="entry name" value="Homeodomain-like"/>
    <property type="match status" value="1"/>
</dbReference>
<protein>
    <submittedName>
        <fullName evidence="6">TetR/AcrR family transcriptional regulator</fullName>
    </submittedName>
</protein>
<keyword evidence="3" id="KW-0804">Transcription</keyword>
<dbReference type="RefSeq" id="WP_344241336.1">
    <property type="nucleotide sequence ID" value="NZ_BAAAHH010000011.1"/>
</dbReference>
<accession>A0ABP4BLN7</accession>
<dbReference type="Gene3D" id="1.10.357.10">
    <property type="entry name" value="Tetracycline Repressor, domain 2"/>
    <property type="match status" value="1"/>
</dbReference>
<dbReference type="PROSITE" id="PS50977">
    <property type="entry name" value="HTH_TETR_2"/>
    <property type="match status" value="1"/>
</dbReference>
<dbReference type="InterPro" id="IPR009057">
    <property type="entry name" value="Homeodomain-like_sf"/>
</dbReference>